<dbReference type="EMBL" id="FNCP01000013">
    <property type="protein sequence ID" value="SDH43757.1"/>
    <property type="molecule type" value="Genomic_DNA"/>
</dbReference>
<protein>
    <submittedName>
        <fullName evidence="1">Uncharacterized protein</fullName>
    </submittedName>
</protein>
<dbReference type="AlphaFoldDB" id="A0A1G8CE94"/>
<dbReference type="Proteomes" id="UP000198656">
    <property type="component" value="Unassembled WGS sequence"/>
</dbReference>
<evidence type="ECO:0000313" key="1">
    <source>
        <dbReference type="EMBL" id="SDH43757.1"/>
    </source>
</evidence>
<dbReference type="RefSeq" id="WP_176786151.1">
    <property type="nucleotide sequence ID" value="NZ_FNCP01000013.1"/>
</dbReference>
<sequence length="106" mass="12106">MAELKGEIEKLFDSDKIAMRELQREGLTGQLKDIVADLKNHSELIPYKGLKGGTMGFYNDNDIYVLTNKWVLAYFEDGHISGFLLLRYDTNEGAISWKVIDSYLNV</sequence>
<dbReference type="STRING" id="1121419.SAMN05443529_11377"/>
<gene>
    <name evidence="1" type="ORF">SAMN05443529_11377</name>
</gene>
<name>A0A1G8CE94_9FIRM</name>
<reference evidence="2" key="1">
    <citation type="submission" date="2016-10" db="EMBL/GenBank/DDBJ databases">
        <authorList>
            <person name="Varghese N."/>
            <person name="Submissions S."/>
        </authorList>
    </citation>
    <scope>NUCLEOTIDE SEQUENCE [LARGE SCALE GENOMIC DNA]</scope>
    <source>
        <strain evidence="2">DSM 8344</strain>
    </source>
</reference>
<evidence type="ECO:0000313" key="2">
    <source>
        <dbReference type="Proteomes" id="UP000198656"/>
    </source>
</evidence>
<organism evidence="1 2">
    <name type="scientific">Desulfosporosinus hippei DSM 8344</name>
    <dbReference type="NCBI Taxonomy" id="1121419"/>
    <lineage>
        <taxon>Bacteria</taxon>
        <taxon>Bacillati</taxon>
        <taxon>Bacillota</taxon>
        <taxon>Clostridia</taxon>
        <taxon>Eubacteriales</taxon>
        <taxon>Desulfitobacteriaceae</taxon>
        <taxon>Desulfosporosinus</taxon>
    </lineage>
</organism>
<keyword evidence="2" id="KW-1185">Reference proteome</keyword>
<accession>A0A1G8CE94</accession>
<proteinExistence type="predicted"/>